<dbReference type="GeneTree" id="ENSGT00390000014496"/>
<reference evidence="12" key="2">
    <citation type="submission" date="2021-03" db="UniProtKB">
        <authorList>
            <consortium name="Ensembl"/>
        </authorList>
    </citation>
    <scope>IDENTIFICATION</scope>
</reference>
<dbReference type="SMART" id="SM00409">
    <property type="entry name" value="IG"/>
    <property type="match status" value="1"/>
</dbReference>
<dbReference type="PANTHER" id="PTHR21462:SF2">
    <property type="entry name" value="CELL SURFACE GLYCOPROTEIN CD200 RECEPTOR 2"/>
    <property type="match status" value="1"/>
</dbReference>
<evidence type="ECO:0000256" key="4">
    <source>
        <dbReference type="ARBA" id="ARBA00022989"/>
    </source>
</evidence>
<feature type="chain" id="PRO_5031400258" description="Ig-like domain-containing protein" evidence="10">
    <location>
        <begin position="18"/>
        <end position="229"/>
    </location>
</feature>
<keyword evidence="4 9" id="KW-1133">Transmembrane helix</keyword>
<protein>
    <recommendedName>
        <fullName evidence="11">Ig-like domain-containing protein</fullName>
    </recommendedName>
</protein>
<sequence>MKCRVFALLFSLVLAEADVSVPSGDTAVLECEHKVPTGDSFIMITWKAHRFYSSPCIYSFWKDKNMDFSNCTSRIKLNSASLRIENAAVADQGTYTCELATIHGTFISRILLQVLVQPSVTLRLNPDGVPECRAQGGNPAADISWIPAAARSITTNTEMQSDGTWTVTSTYSAANLSMVELVCVVSHPTFPYPQSKSMNIATSGVHYIWELVMPGAFLIVILGLLFWQI</sequence>
<dbReference type="GO" id="GO:0009986">
    <property type="term" value="C:cell surface"/>
    <property type="evidence" value="ECO:0007669"/>
    <property type="project" value="UniProtKB-ARBA"/>
</dbReference>
<reference evidence="12" key="1">
    <citation type="journal article" date="2010" name="Science">
        <title>The genome of the Western clawed frog Xenopus tropicalis.</title>
        <authorList>
            <person name="Hellsten U."/>
            <person name="Harland R.M."/>
            <person name="Gilchrist M.J."/>
            <person name="Hendrix D."/>
            <person name="Jurka J."/>
            <person name="Kapitonov V."/>
            <person name="Ovcharenko I."/>
            <person name="Putnam N.H."/>
            <person name="Shu S."/>
            <person name="Taher L."/>
            <person name="Blitz I.L."/>
            <person name="Blumberg B."/>
            <person name="Dichmann D.S."/>
            <person name="Dubchak I."/>
            <person name="Amaya E."/>
            <person name="Detter J.C."/>
            <person name="Fletcher R."/>
            <person name="Gerhard D.S."/>
            <person name="Goodstein D."/>
            <person name="Graves T."/>
            <person name="Grigoriev I.V."/>
            <person name="Grimwood J."/>
            <person name="Kawashima T."/>
            <person name="Lindquist E."/>
            <person name="Lucas S.M."/>
            <person name="Mead P.E."/>
            <person name="Mitros T."/>
            <person name="Ogino H."/>
            <person name="Ohta Y."/>
            <person name="Poliakov A.V."/>
            <person name="Pollet N."/>
            <person name="Robert J."/>
            <person name="Salamov A."/>
            <person name="Sater A.K."/>
            <person name="Schmutz J."/>
            <person name="Terry A."/>
            <person name="Vize P.D."/>
            <person name="Warren W.C."/>
            <person name="Wells D."/>
            <person name="Wills A."/>
            <person name="Wilson R.K."/>
            <person name="Zimmerman L.B."/>
            <person name="Zorn A.M."/>
            <person name="Grainger R."/>
            <person name="Grammer T."/>
            <person name="Khokha M.K."/>
            <person name="Richardson P.M."/>
            <person name="Rokhsar D.S."/>
        </authorList>
    </citation>
    <scope>NUCLEOTIDE SEQUENCE [LARGE SCALE GENOMIC DNA]</scope>
    <source>
        <strain evidence="12">Nigerian</strain>
    </source>
</reference>
<feature type="domain" description="Ig-like" evidence="11">
    <location>
        <begin position="10"/>
        <end position="108"/>
    </location>
</feature>
<dbReference type="InterPro" id="IPR013162">
    <property type="entry name" value="CD80_C2-set"/>
</dbReference>
<evidence type="ECO:0000256" key="7">
    <source>
        <dbReference type="ARBA" id="ARBA00023170"/>
    </source>
</evidence>
<evidence type="ECO:0000256" key="9">
    <source>
        <dbReference type="SAM" id="Phobius"/>
    </source>
</evidence>
<dbReference type="GO" id="GO:0038023">
    <property type="term" value="F:signaling receptor activity"/>
    <property type="evidence" value="ECO:0007669"/>
    <property type="project" value="InterPro"/>
</dbReference>
<keyword evidence="5 9" id="KW-0472">Membrane</keyword>
<dbReference type="Pfam" id="PF07686">
    <property type="entry name" value="V-set"/>
    <property type="match status" value="1"/>
</dbReference>
<dbReference type="InterPro" id="IPR003599">
    <property type="entry name" value="Ig_sub"/>
</dbReference>
<name>A0A803JTR6_XENTR</name>
<dbReference type="SUPFAM" id="SSF48726">
    <property type="entry name" value="Immunoglobulin"/>
    <property type="match status" value="2"/>
</dbReference>
<proteinExistence type="inferred from homology"/>
<evidence type="ECO:0000256" key="2">
    <source>
        <dbReference type="ARBA" id="ARBA00008215"/>
    </source>
</evidence>
<evidence type="ECO:0000256" key="1">
    <source>
        <dbReference type="ARBA" id="ARBA00004167"/>
    </source>
</evidence>
<evidence type="ECO:0000256" key="6">
    <source>
        <dbReference type="ARBA" id="ARBA00023157"/>
    </source>
</evidence>
<evidence type="ECO:0000256" key="8">
    <source>
        <dbReference type="ARBA" id="ARBA00023180"/>
    </source>
</evidence>
<dbReference type="InterPro" id="IPR040012">
    <property type="entry name" value="CD200R"/>
</dbReference>
<organism evidence="12">
    <name type="scientific">Xenopus tropicalis</name>
    <name type="common">Western clawed frog</name>
    <name type="synonym">Silurana tropicalis</name>
    <dbReference type="NCBI Taxonomy" id="8364"/>
    <lineage>
        <taxon>Eukaryota</taxon>
        <taxon>Metazoa</taxon>
        <taxon>Chordata</taxon>
        <taxon>Craniata</taxon>
        <taxon>Vertebrata</taxon>
        <taxon>Euteleostomi</taxon>
        <taxon>Amphibia</taxon>
        <taxon>Batrachia</taxon>
        <taxon>Anura</taxon>
        <taxon>Pipoidea</taxon>
        <taxon>Pipidae</taxon>
        <taxon>Xenopodinae</taxon>
        <taxon>Xenopus</taxon>
        <taxon>Silurana</taxon>
    </lineage>
</organism>
<dbReference type="GO" id="GO:0016020">
    <property type="term" value="C:membrane"/>
    <property type="evidence" value="ECO:0007669"/>
    <property type="project" value="UniProtKB-SubCell"/>
</dbReference>
<dbReference type="FunCoup" id="A0A803JTR6">
    <property type="interactions" value="76"/>
</dbReference>
<dbReference type="InterPro" id="IPR036179">
    <property type="entry name" value="Ig-like_dom_sf"/>
</dbReference>
<comment type="similarity">
    <text evidence="2">Belongs to the CD200R family.</text>
</comment>
<dbReference type="InterPro" id="IPR007110">
    <property type="entry name" value="Ig-like_dom"/>
</dbReference>
<evidence type="ECO:0000256" key="5">
    <source>
        <dbReference type="ARBA" id="ARBA00023136"/>
    </source>
</evidence>
<dbReference type="Pfam" id="PF08205">
    <property type="entry name" value="C2-set_2"/>
    <property type="match status" value="1"/>
</dbReference>
<feature type="domain" description="Ig-like" evidence="11">
    <location>
        <begin position="132"/>
        <end position="199"/>
    </location>
</feature>
<dbReference type="Ensembl" id="ENSXETT00000108850">
    <property type="protein sequence ID" value="ENSXETP00000111416"/>
    <property type="gene ID" value="ENSXETG00000039727"/>
</dbReference>
<dbReference type="InParanoid" id="A0A803JTR6"/>
<keyword evidence="7" id="KW-0675">Receptor</keyword>
<dbReference type="AlphaFoldDB" id="A0A803JTR6"/>
<keyword evidence="6" id="KW-1015">Disulfide bond</keyword>
<comment type="subcellular location">
    <subcellularLocation>
        <location evidence="1">Membrane</location>
        <topology evidence="1">Single-pass membrane protein</topology>
    </subcellularLocation>
</comment>
<evidence type="ECO:0000256" key="3">
    <source>
        <dbReference type="ARBA" id="ARBA00022692"/>
    </source>
</evidence>
<dbReference type="PANTHER" id="PTHR21462">
    <property type="entry name" value="CELL SURFACE GLYCOPROTEIN OX2 RECEPTOR PRECURSOR"/>
    <property type="match status" value="1"/>
</dbReference>
<feature type="transmembrane region" description="Helical" evidence="9">
    <location>
        <begin position="207"/>
        <end position="227"/>
    </location>
</feature>
<keyword evidence="10" id="KW-0732">Signal</keyword>
<feature type="signal peptide" evidence="10">
    <location>
        <begin position="1"/>
        <end position="17"/>
    </location>
</feature>
<evidence type="ECO:0000256" key="10">
    <source>
        <dbReference type="SAM" id="SignalP"/>
    </source>
</evidence>
<dbReference type="GO" id="GO:0150077">
    <property type="term" value="P:regulation of neuroinflammatory response"/>
    <property type="evidence" value="ECO:0007669"/>
    <property type="project" value="InterPro"/>
</dbReference>
<keyword evidence="8" id="KW-0325">Glycoprotein</keyword>
<evidence type="ECO:0000313" key="12">
    <source>
        <dbReference type="Ensembl" id="ENSXETP00000111416"/>
    </source>
</evidence>
<dbReference type="InterPro" id="IPR013106">
    <property type="entry name" value="Ig_V-set"/>
</dbReference>
<keyword evidence="3 9" id="KW-0812">Transmembrane</keyword>
<dbReference type="Gene3D" id="2.60.40.10">
    <property type="entry name" value="Immunoglobulins"/>
    <property type="match status" value="2"/>
</dbReference>
<accession>A0A803JTR6</accession>
<dbReference type="PROSITE" id="PS50835">
    <property type="entry name" value="IG_LIKE"/>
    <property type="match status" value="2"/>
</dbReference>
<dbReference type="InterPro" id="IPR013783">
    <property type="entry name" value="Ig-like_fold"/>
</dbReference>
<evidence type="ECO:0000259" key="11">
    <source>
        <dbReference type="PROSITE" id="PS50835"/>
    </source>
</evidence>